<evidence type="ECO:0000313" key="4">
    <source>
        <dbReference type="Proteomes" id="UP000324479"/>
    </source>
</evidence>
<dbReference type="EMBL" id="VWOX01000003">
    <property type="protein sequence ID" value="KAA5545577.1"/>
    <property type="molecule type" value="Genomic_DNA"/>
</dbReference>
<dbReference type="Pfam" id="PF00188">
    <property type="entry name" value="CAP"/>
    <property type="match status" value="1"/>
</dbReference>
<feature type="region of interest" description="Disordered" evidence="1">
    <location>
        <begin position="111"/>
        <end position="138"/>
    </location>
</feature>
<organism evidence="3 4">
    <name type="scientific">Roseiconus nitratireducens</name>
    <dbReference type="NCBI Taxonomy" id="2605748"/>
    <lineage>
        <taxon>Bacteria</taxon>
        <taxon>Pseudomonadati</taxon>
        <taxon>Planctomycetota</taxon>
        <taxon>Planctomycetia</taxon>
        <taxon>Pirellulales</taxon>
        <taxon>Pirellulaceae</taxon>
        <taxon>Roseiconus</taxon>
    </lineage>
</organism>
<dbReference type="SUPFAM" id="SSF55797">
    <property type="entry name" value="PR-1-like"/>
    <property type="match status" value="1"/>
</dbReference>
<feature type="compositionally biased region" description="Low complexity" evidence="1">
    <location>
        <begin position="42"/>
        <end position="58"/>
    </location>
</feature>
<comment type="caution">
    <text evidence="3">The sequence shown here is derived from an EMBL/GenBank/DDBJ whole genome shotgun (WGS) entry which is preliminary data.</text>
</comment>
<proteinExistence type="predicted"/>
<accession>A0A5M6DDD8</accession>
<feature type="compositionally biased region" description="Polar residues" evidence="1">
    <location>
        <begin position="1"/>
        <end position="41"/>
    </location>
</feature>
<gene>
    <name evidence="3" type="ORF">FYK55_06025</name>
</gene>
<evidence type="ECO:0000259" key="2">
    <source>
        <dbReference type="Pfam" id="PF00188"/>
    </source>
</evidence>
<dbReference type="Proteomes" id="UP000324479">
    <property type="component" value="Unassembled WGS sequence"/>
</dbReference>
<dbReference type="InterPro" id="IPR014044">
    <property type="entry name" value="CAP_dom"/>
</dbReference>
<evidence type="ECO:0000256" key="1">
    <source>
        <dbReference type="SAM" id="MobiDB-lite"/>
    </source>
</evidence>
<protein>
    <submittedName>
        <fullName evidence="3">CAP domain-containing protein</fullName>
    </submittedName>
</protein>
<feature type="region of interest" description="Disordered" evidence="1">
    <location>
        <begin position="1"/>
        <end position="58"/>
    </location>
</feature>
<dbReference type="InterPro" id="IPR035940">
    <property type="entry name" value="CAP_sf"/>
</dbReference>
<evidence type="ECO:0000313" key="3">
    <source>
        <dbReference type="EMBL" id="KAA5545577.1"/>
    </source>
</evidence>
<dbReference type="Gene3D" id="3.40.33.10">
    <property type="entry name" value="CAP"/>
    <property type="match status" value="1"/>
</dbReference>
<feature type="compositionally biased region" description="Polar residues" evidence="1">
    <location>
        <begin position="116"/>
        <end position="137"/>
    </location>
</feature>
<feature type="domain" description="SCP" evidence="2">
    <location>
        <begin position="146"/>
        <end position="189"/>
    </location>
</feature>
<name>A0A5M6DDD8_9BACT</name>
<reference evidence="3 4" key="1">
    <citation type="submission" date="2019-08" db="EMBL/GenBank/DDBJ databases">
        <authorList>
            <person name="Dhanesh K."/>
            <person name="Kumar G."/>
            <person name="Sasikala C."/>
            <person name="Venkata Ramana C."/>
        </authorList>
    </citation>
    <scope>NUCLEOTIDE SEQUENCE [LARGE SCALE GENOMIC DNA]</scope>
    <source>
        <strain evidence="3 4">JC645</strain>
    </source>
</reference>
<dbReference type="AlphaFoldDB" id="A0A5M6DDD8"/>
<sequence>MASDVAAQSTRVVTPSPSTFQTQSNAAIVSSPSRIAQPTVNGSPVVSSPQPQSLQTQGTPIQLNPGEKLISSSGTPVVSSGTIVQAAPTASPQGVTRSGTVCPQCGRIHGSAGAPTASSSVAQTSFQTTAPSSTSSGVRGGLRNVLSVLNSQRARQGLRSLRYDPTLQAVAERRAQKMASMGLKSHPPGSFSPGRYEGVGWSSSFSPNGVHACYTSNPSMTVAGAAAVTGRDGVYFAVVYR</sequence>
<keyword evidence="4" id="KW-1185">Reference proteome</keyword>